<sequence length="122" mass="14193">MFMQPEEFLTFPCKKSLKPTPIIHLNSSVLQQLFKHGYNLPRKKKLEAFHDLGDICNKETSAKEGFKSLHNFKNVFSNLAKLISSKCKKKLQNSLIFSLEMRSITELRGLMNYRMDLSLKKL</sequence>
<organism evidence="1 2">
    <name type="scientific">Oryzias melastigma</name>
    <name type="common">Marine medaka</name>
    <dbReference type="NCBI Taxonomy" id="30732"/>
    <lineage>
        <taxon>Eukaryota</taxon>
        <taxon>Metazoa</taxon>
        <taxon>Chordata</taxon>
        <taxon>Craniata</taxon>
        <taxon>Vertebrata</taxon>
        <taxon>Euteleostomi</taxon>
        <taxon>Actinopterygii</taxon>
        <taxon>Neopterygii</taxon>
        <taxon>Teleostei</taxon>
        <taxon>Neoteleostei</taxon>
        <taxon>Acanthomorphata</taxon>
        <taxon>Ovalentaria</taxon>
        <taxon>Atherinomorphae</taxon>
        <taxon>Beloniformes</taxon>
        <taxon>Adrianichthyidae</taxon>
        <taxon>Oryziinae</taxon>
        <taxon>Oryzias</taxon>
    </lineage>
</organism>
<name>A0A834L3J1_ORYME</name>
<gene>
    <name evidence="1" type="ORF">FQA47_005706</name>
</gene>
<reference evidence="1" key="1">
    <citation type="journal article" name="BMC Genomics">
        <title>Long-read sequencing and de novo genome assembly of marine medaka (Oryzias melastigma).</title>
        <authorList>
            <person name="Liang P."/>
            <person name="Saqib H.S.A."/>
            <person name="Ni X."/>
            <person name="Shen Y."/>
        </authorList>
    </citation>
    <scope>NUCLEOTIDE SEQUENCE</scope>
    <source>
        <strain evidence="1">Bigg-433</strain>
    </source>
</reference>
<evidence type="ECO:0000313" key="2">
    <source>
        <dbReference type="Proteomes" id="UP000646548"/>
    </source>
</evidence>
<protein>
    <submittedName>
        <fullName evidence="1">Uncharacterized protein</fullName>
    </submittedName>
</protein>
<dbReference type="Proteomes" id="UP000646548">
    <property type="component" value="Unassembled WGS sequence"/>
</dbReference>
<evidence type="ECO:0000313" key="1">
    <source>
        <dbReference type="EMBL" id="KAF6739947.1"/>
    </source>
</evidence>
<dbReference type="AlphaFoldDB" id="A0A834L3J1"/>
<accession>A0A834L3J1</accession>
<dbReference type="EMBL" id="WKFB01000001">
    <property type="protein sequence ID" value="KAF6739947.1"/>
    <property type="molecule type" value="Genomic_DNA"/>
</dbReference>
<comment type="caution">
    <text evidence="1">The sequence shown here is derived from an EMBL/GenBank/DDBJ whole genome shotgun (WGS) entry which is preliminary data.</text>
</comment>
<proteinExistence type="predicted"/>